<dbReference type="HOGENOM" id="CLU_041018_1_0_6"/>
<keyword evidence="3 12" id="KW-0813">Transport</keyword>
<reference evidence="14 15" key="1">
    <citation type="submission" date="2006-03" db="EMBL/GenBank/DDBJ databases">
        <authorList>
            <person name="Pinhassi J."/>
            <person name="Pedros-Alio C."/>
            <person name="Ferriera S."/>
            <person name="Johnson J."/>
            <person name="Kravitz S."/>
            <person name="Halpern A."/>
            <person name="Remington K."/>
            <person name="Beeson K."/>
            <person name="Tran B."/>
            <person name="Rogers Y.-H."/>
            <person name="Friedman R."/>
            <person name="Venter J.C."/>
        </authorList>
    </citation>
    <scope>NUCLEOTIDE SEQUENCE [LARGE SCALE GENOMIC DNA]</scope>
    <source>
        <strain evidence="14 15">RED65</strain>
    </source>
</reference>
<protein>
    <recommendedName>
        <fullName evidence="12 13">ATP synthase subunit a</fullName>
    </recommendedName>
    <alternativeName>
        <fullName evidence="12">ATP synthase F0 sector subunit a</fullName>
    </alternativeName>
    <alternativeName>
        <fullName evidence="12">F-ATPase subunit 6</fullName>
    </alternativeName>
</protein>
<sequence>MAGTTSTDYIKHHLTNLTYGELPQGYERDDGTILTDSTWTLAQSAREATDMGFWAVHVDSMIWSIGLGALLMFLFYRAARKAHAGVPTGFQNFVESLVEFVDTTVKETFHGRNSMIAPLSLTIFTWVFMMNLMDLIPVDVVPKLFELGWAAAGHDPHHAFMKIVPSTDPNITAGLALFVFGLMIFFGIKVKGFGGFMAELTLHPFNAKNMFVQALFIPVNFILEVLALIAKPISLALRLFGNMYAGEMIFILIAIMFSAGWAMGLFGGVLQWGWAVFHILVITLQAFIFMMLTIVYMSMAHEDH</sequence>
<dbReference type="InterPro" id="IPR035908">
    <property type="entry name" value="F0_ATP_A_sf"/>
</dbReference>
<dbReference type="PROSITE" id="PS00449">
    <property type="entry name" value="ATPASE_A"/>
    <property type="match status" value="1"/>
</dbReference>
<evidence type="ECO:0000313" key="15">
    <source>
        <dbReference type="Proteomes" id="UP000004263"/>
    </source>
</evidence>
<evidence type="ECO:0000256" key="4">
    <source>
        <dbReference type="ARBA" id="ARBA00022475"/>
    </source>
</evidence>
<dbReference type="CDD" id="cd00310">
    <property type="entry name" value="ATP-synt_Fo_a_6"/>
    <property type="match status" value="1"/>
</dbReference>
<evidence type="ECO:0000256" key="6">
    <source>
        <dbReference type="ARBA" id="ARBA00022692"/>
    </source>
</evidence>
<dbReference type="PANTHER" id="PTHR42823">
    <property type="entry name" value="ATP SYNTHASE SUBUNIT A, CHLOROPLASTIC"/>
    <property type="match status" value="1"/>
</dbReference>
<evidence type="ECO:0000256" key="7">
    <source>
        <dbReference type="ARBA" id="ARBA00022781"/>
    </source>
</evidence>
<dbReference type="PANTHER" id="PTHR42823:SF3">
    <property type="entry name" value="ATP SYNTHASE SUBUNIT A, CHLOROPLASTIC"/>
    <property type="match status" value="1"/>
</dbReference>
<dbReference type="InterPro" id="IPR000568">
    <property type="entry name" value="ATP_synth_F0_asu"/>
</dbReference>
<comment type="similarity">
    <text evidence="2 12 13">Belongs to the ATPase A chain family.</text>
</comment>
<organism evidence="14 15">
    <name type="scientific">Bermanella marisrubri</name>
    <dbReference type="NCBI Taxonomy" id="207949"/>
    <lineage>
        <taxon>Bacteria</taxon>
        <taxon>Pseudomonadati</taxon>
        <taxon>Pseudomonadota</taxon>
        <taxon>Gammaproteobacteria</taxon>
        <taxon>Oceanospirillales</taxon>
        <taxon>Oceanospirillaceae</taxon>
        <taxon>Bermanella</taxon>
    </lineage>
</organism>
<keyword evidence="11 12" id="KW-0066">ATP synthesis</keyword>
<keyword evidence="9 12" id="KW-0406">Ion transport</keyword>
<dbReference type="STRING" id="207949.RED65_08499"/>
<keyword evidence="8 12" id="KW-1133">Transmembrane helix</keyword>
<dbReference type="NCBIfam" id="TIGR01131">
    <property type="entry name" value="ATP_synt_6_or_A"/>
    <property type="match status" value="1"/>
</dbReference>
<evidence type="ECO:0000256" key="9">
    <source>
        <dbReference type="ARBA" id="ARBA00023065"/>
    </source>
</evidence>
<dbReference type="GO" id="GO:0005886">
    <property type="term" value="C:plasma membrane"/>
    <property type="evidence" value="ECO:0007669"/>
    <property type="project" value="UniProtKB-SubCell"/>
</dbReference>
<dbReference type="OrthoDB" id="9789241at2"/>
<dbReference type="RefSeq" id="WP_007019249.1">
    <property type="nucleotide sequence ID" value="NZ_CH724122.1"/>
</dbReference>
<evidence type="ECO:0000256" key="1">
    <source>
        <dbReference type="ARBA" id="ARBA00004141"/>
    </source>
</evidence>
<dbReference type="GO" id="GO:0045259">
    <property type="term" value="C:proton-transporting ATP synthase complex"/>
    <property type="evidence" value="ECO:0007669"/>
    <property type="project" value="UniProtKB-KW"/>
</dbReference>
<keyword evidence="7 12" id="KW-0375">Hydrogen ion transport</keyword>
<dbReference type="EMBL" id="AAQH01000020">
    <property type="protein sequence ID" value="EAT11282.1"/>
    <property type="molecule type" value="Genomic_DNA"/>
</dbReference>
<dbReference type="InterPro" id="IPR045082">
    <property type="entry name" value="ATP_syn_F0_a_bact/chloroplast"/>
</dbReference>
<dbReference type="Proteomes" id="UP000004263">
    <property type="component" value="Unassembled WGS sequence"/>
</dbReference>
<keyword evidence="15" id="KW-1185">Reference proteome</keyword>
<evidence type="ECO:0000256" key="10">
    <source>
        <dbReference type="ARBA" id="ARBA00023136"/>
    </source>
</evidence>
<evidence type="ECO:0000256" key="13">
    <source>
        <dbReference type="RuleBase" id="RU000483"/>
    </source>
</evidence>
<dbReference type="InterPro" id="IPR023011">
    <property type="entry name" value="ATP_synth_F0_asu_AS"/>
</dbReference>
<dbReference type="GO" id="GO:0046933">
    <property type="term" value="F:proton-transporting ATP synthase activity, rotational mechanism"/>
    <property type="evidence" value="ECO:0007669"/>
    <property type="project" value="UniProtKB-UniRule"/>
</dbReference>
<comment type="caution">
    <text evidence="14">The sequence shown here is derived from an EMBL/GenBank/DDBJ whole genome shotgun (WGS) entry which is preliminary data.</text>
</comment>
<dbReference type="FunFam" id="1.20.120.220:FF:000002">
    <property type="entry name" value="ATP synthase subunit a"/>
    <property type="match status" value="1"/>
</dbReference>
<dbReference type="NCBIfam" id="NF004477">
    <property type="entry name" value="PRK05815.1-1"/>
    <property type="match status" value="1"/>
</dbReference>
<dbReference type="HAMAP" id="MF_01393">
    <property type="entry name" value="ATP_synth_a_bact"/>
    <property type="match status" value="1"/>
</dbReference>
<feature type="transmembrane region" description="Helical" evidence="12">
    <location>
        <begin position="249"/>
        <end position="270"/>
    </location>
</feature>
<dbReference type="Gene3D" id="1.20.120.220">
    <property type="entry name" value="ATP synthase, F0 complex, subunit A"/>
    <property type="match status" value="1"/>
</dbReference>
<keyword evidence="10 12" id="KW-0472">Membrane</keyword>
<keyword evidence="6 12" id="KW-0812">Transmembrane</keyword>
<feature type="transmembrane region" description="Helical" evidence="12">
    <location>
        <begin position="61"/>
        <end position="79"/>
    </location>
</feature>
<feature type="transmembrane region" description="Helical" evidence="12">
    <location>
        <begin position="276"/>
        <end position="297"/>
    </location>
</feature>
<keyword evidence="4 12" id="KW-1003">Cell membrane</keyword>
<feature type="transmembrane region" description="Helical" evidence="12">
    <location>
        <begin position="171"/>
        <end position="190"/>
    </location>
</feature>
<evidence type="ECO:0000256" key="3">
    <source>
        <dbReference type="ARBA" id="ARBA00022448"/>
    </source>
</evidence>
<comment type="subcellular location">
    <subcellularLocation>
        <location evidence="12 13">Cell membrane</location>
        <topology evidence="12 13">Multi-pass membrane protein</topology>
    </subcellularLocation>
    <subcellularLocation>
        <location evidence="1">Membrane</location>
        <topology evidence="1">Multi-pass membrane protein</topology>
    </subcellularLocation>
</comment>
<feature type="transmembrane region" description="Helical" evidence="12">
    <location>
        <begin position="210"/>
        <end position="229"/>
    </location>
</feature>
<keyword evidence="5 12" id="KW-0138">CF(0)</keyword>
<evidence type="ECO:0000313" key="14">
    <source>
        <dbReference type="EMBL" id="EAT11282.1"/>
    </source>
</evidence>
<proteinExistence type="inferred from homology"/>
<evidence type="ECO:0000256" key="2">
    <source>
        <dbReference type="ARBA" id="ARBA00006810"/>
    </source>
</evidence>
<evidence type="ECO:0000256" key="5">
    <source>
        <dbReference type="ARBA" id="ARBA00022547"/>
    </source>
</evidence>
<evidence type="ECO:0000256" key="8">
    <source>
        <dbReference type="ARBA" id="ARBA00022989"/>
    </source>
</evidence>
<evidence type="ECO:0000256" key="11">
    <source>
        <dbReference type="ARBA" id="ARBA00023310"/>
    </source>
</evidence>
<dbReference type="Pfam" id="PF00119">
    <property type="entry name" value="ATP-synt_A"/>
    <property type="match status" value="1"/>
</dbReference>
<name>Q1MZ51_9GAMM</name>
<comment type="function">
    <text evidence="12 13">Key component of the proton channel; it plays a direct role in the translocation of protons across the membrane.</text>
</comment>
<evidence type="ECO:0000256" key="12">
    <source>
        <dbReference type="HAMAP-Rule" id="MF_01393"/>
    </source>
</evidence>
<dbReference type="AlphaFoldDB" id="Q1MZ51"/>
<dbReference type="GO" id="GO:0042777">
    <property type="term" value="P:proton motive force-driven plasma membrane ATP synthesis"/>
    <property type="evidence" value="ECO:0007669"/>
    <property type="project" value="TreeGrafter"/>
</dbReference>
<dbReference type="SUPFAM" id="SSF81336">
    <property type="entry name" value="F1F0 ATP synthase subunit A"/>
    <property type="match status" value="1"/>
</dbReference>
<accession>Q1MZ51</accession>
<gene>
    <name evidence="12" type="primary">atpB</name>
    <name evidence="14" type="ORF">RED65_08499</name>
</gene>